<dbReference type="Pfam" id="PF24667">
    <property type="entry name" value="MORN_DRC7"/>
    <property type="match status" value="1"/>
</dbReference>
<evidence type="ECO:0000256" key="2">
    <source>
        <dbReference type="ARBA" id="ARBA00022490"/>
    </source>
</evidence>
<dbReference type="Proteomes" id="UP000695022">
    <property type="component" value="Unplaced"/>
</dbReference>
<dbReference type="PANTHER" id="PTHR35249">
    <property type="entry name" value="DYNEIN REGULATORY COMPLEX SUBUNIT 7"/>
    <property type="match status" value="1"/>
</dbReference>
<dbReference type="Pfam" id="PF24671">
    <property type="entry name" value="DRC7_C"/>
    <property type="match status" value="1"/>
</dbReference>
<feature type="domain" description="Dynein regulatory complex subunit 7 C-terminal" evidence="5">
    <location>
        <begin position="405"/>
        <end position="510"/>
    </location>
</feature>
<gene>
    <name evidence="7" type="primary">LOC106814748</name>
</gene>
<sequence length="511" mass="60769">MQDCSHGLKDVVYDLGDCTKWEFMFPSNEKPVLQMSQSGEQLADMADEEEFEEVEKFIDMPHSWSQPLQITRKEFQLRCPHGKKTVLYKRAKLEKYTPYLLSDGMVAKLYIYKDDEMHSLSITREFYENRIDHLERRQHNMDTGFVTEYFKKGKKNALREHYYKVRSQGPESERTMIFDSHMRVDGLVRREELATEMTEHYVESTDFLVYKHTKFGKRVKIFGPSSKSARPISCIEEKFKRNPERSVSTNLALREFDIASDTIRLTYHHEPDCVTAATQEFIKPPNLDEKRDGTVNLFEYLSSYQPDPHTPKPTNLQLYQQLDSLIKEEWKAQARVIEILNERRREEARTELDISIYDVERNEKARKQRLAQVQQEKEDKNREREMDTDYLAPFLTRFSSSEGALKRSQALRVKDECLQDLKQRLIDKANLIQSRFEQETNELQKKQQWYQQCQTSMSKEDEEEYLSYCSASMFRIHILEHRLNKHKELAPQRYMALEQKLRNDARLADLL</sequence>
<evidence type="ECO:0000313" key="6">
    <source>
        <dbReference type="Proteomes" id="UP000695022"/>
    </source>
</evidence>
<reference evidence="7" key="1">
    <citation type="submission" date="2025-08" db="UniProtKB">
        <authorList>
            <consortium name="RefSeq"/>
        </authorList>
    </citation>
    <scope>IDENTIFICATION</scope>
</reference>
<dbReference type="PANTHER" id="PTHR35249:SF2">
    <property type="entry name" value="DYNEIN REGULATORY COMPLEX SUBUNIT 7"/>
    <property type="match status" value="1"/>
</dbReference>
<keyword evidence="3" id="KW-0206">Cytoskeleton</keyword>
<dbReference type="GeneID" id="106814748"/>
<dbReference type="InterPro" id="IPR056292">
    <property type="entry name" value="DRC7_C"/>
</dbReference>
<dbReference type="InterPro" id="IPR056291">
    <property type="entry name" value="MORN_DRC7"/>
</dbReference>
<name>A0ABM1EQV9_PRICU</name>
<evidence type="ECO:0000259" key="4">
    <source>
        <dbReference type="Pfam" id="PF24667"/>
    </source>
</evidence>
<evidence type="ECO:0000313" key="7">
    <source>
        <dbReference type="RefSeq" id="XP_014674580.1"/>
    </source>
</evidence>
<evidence type="ECO:0000256" key="3">
    <source>
        <dbReference type="ARBA" id="ARBA00023212"/>
    </source>
</evidence>
<evidence type="ECO:0000256" key="1">
    <source>
        <dbReference type="ARBA" id="ARBA00004245"/>
    </source>
</evidence>
<dbReference type="RefSeq" id="XP_014674580.1">
    <property type="nucleotide sequence ID" value="XM_014819094.1"/>
</dbReference>
<organism evidence="6 7">
    <name type="scientific">Priapulus caudatus</name>
    <name type="common">Priapulid worm</name>
    <dbReference type="NCBI Taxonomy" id="37621"/>
    <lineage>
        <taxon>Eukaryota</taxon>
        <taxon>Metazoa</taxon>
        <taxon>Ecdysozoa</taxon>
        <taxon>Scalidophora</taxon>
        <taxon>Priapulida</taxon>
        <taxon>Priapulimorpha</taxon>
        <taxon>Priapulimorphida</taxon>
        <taxon>Priapulidae</taxon>
        <taxon>Priapulus</taxon>
    </lineage>
</organism>
<accession>A0ABM1EQV9</accession>
<evidence type="ECO:0000259" key="5">
    <source>
        <dbReference type="Pfam" id="PF24671"/>
    </source>
</evidence>
<feature type="domain" description="Dynein regulatory complex subunit 7 MORN" evidence="4">
    <location>
        <begin position="80"/>
        <end position="355"/>
    </location>
</feature>
<keyword evidence="6" id="KW-1185">Reference proteome</keyword>
<comment type="subcellular location">
    <subcellularLocation>
        <location evidence="1">Cytoplasm</location>
        <location evidence="1">Cytoskeleton</location>
    </subcellularLocation>
</comment>
<protein>
    <submittedName>
        <fullName evidence="7">Dynein regulatory complex subunit 7-like</fullName>
    </submittedName>
</protein>
<proteinExistence type="predicted"/>
<dbReference type="InterPro" id="IPR033551">
    <property type="entry name" value="DRC7/lobo"/>
</dbReference>
<keyword evidence="2" id="KW-0963">Cytoplasm</keyword>